<evidence type="ECO:0000313" key="4">
    <source>
        <dbReference type="Proteomes" id="UP001188597"/>
    </source>
</evidence>
<dbReference type="AlphaFoldDB" id="A0AA88VJC2"/>
<reference evidence="3" key="1">
    <citation type="submission" date="2022-12" db="EMBL/GenBank/DDBJ databases">
        <title>Draft genome assemblies for two species of Escallonia (Escalloniales).</title>
        <authorList>
            <person name="Chanderbali A."/>
            <person name="Dervinis C."/>
            <person name="Anghel I."/>
            <person name="Soltis D."/>
            <person name="Soltis P."/>
            <person name="Zapata F."/>
        </authorList>
    </citation>
    <scope>NUCLEOTIDE SEQUENCE</scope>
    <source>
        <strain evidence="3">UCBG64.0493</strain>
        <tissue evidence="3">Leaf</tissue>
    </source>
</reference>
<comment type="caution">
    <text evidence="3">The sequence shown here is derived from an EMBL/GenBank/DDBJ whole genome shotgun (WGS) entry which is preliminary data.</text>
</comment>
<feature type="compositionally biased region" description="Basic and acidic residues" evidence="1">
    <location>
        <begin position="129"/>
        <end position="138"/>
    </location>
</feature>
<organism evidence="3 4">
    <name type="scientific">Escallonia herrerae</name>
    <dbReference type="NCBI Taxonomy" id="1293975"/>
    <lineage>
        <taxon>Eukaryota</taxon>
        <taxon>Viridiplantae</taxon>
        <taxon>Streptophyta</taxon>
        <taxon>Embryophyta</taxon>
        <taxon>Tracheophyta</taxon>
        <taxon>Spermatophyta</taxon>
        <taxon>Magnoliopsida</taxon>
        <taxon>eudicotyledons</taxon>
        <taxon>Gunneridae</taxon>
        <taxon>Pentapetalae</taxon>
        <taxon>asterids</taxon>
        <taxon>campanulids</taxon>
        <taxon>Escalloniales</taxon>
        <taxon>Escalloniaceae</taxon>
        <taxon>Escallonia</taxon>
    </lineage>
</organism>
<dbReference type="InterPro" id="IPR043502">
    <property type="entry name" value="DNA/RNA_pol_sf"/>
</dbReference>
<gene>
    <name evidence="3" type="ORF">RJ639_015335</name>
</gene>
<name>A0AA88VJC2_9ASTE</name>
<protein>
    <recommendedName>
        <fullName evidence="2">Reverse transcriptase/retrotransposon-derived protein RNase H-like domain-containing protein</fullName>
    </recommendedName>
</protein>
<feature type="region of interest" description="Disordered" evidence="1">
    <location>
        <begin position="116"/>
        <end position="152"/>
    </location>
</feature>
<evidence type="ECO:0000259" key="2">
    <source>
        <dbReference type="Pfam" id="PF17919"/>
    </source>
</evidence>
<accession>A0AA88VJC2</accession>
<sequence>MEEPVLALPDHTNLFEVQTDASNFVIRGVLMQEGHPMAFERYKLNDTKRRLFITSFYRQAGAVIGRHHHSLVTIRQHRLNQQHGCNFAVQGPKVAPQHCPSAAVLRRLTVVLRIAEQSHQRQSGSPIRDTQRHSERPTTRGPSNRRLCSHHS</sequence>
<keyword evidence="4" id="KW-1185">Reference proteome</keyword>
<evidence type="ECO:0000313" key="3">
    <source>
        <dbReference type="EMBL" id="KAK3008409.1"/>
    </source>
</evidence>
<dbReference type="Proteomes" id="UP001188597">
    <property type="component" value="Unassembled WGS sequence"/>
</dbReference>
<dbReference type="InterPro" id="IPR041577">
    <property type="entry name" value="RT_RNaseH_2"/>
</dbReference>
<dbReference type="EMBL" id="JAVXUP010001755">
    <property type="protein sequence ID" value="KAK3008409.1"/>
    <property type="molecule type" value="Genomic_DNA"/>
</dbReference>
<dbReference type="SUPFAM" id="SSF56672">
    <property type="entry name" value="DNA/RNA polymerases"/>
    <property type="match status" value="1"/>
</dbReference>
<dbReference type="Pfam" id="PF17919">
    <property type="entry name" value="RT_RNaseH_2"/>
    <property type="match status" value="1"/>
</dbReference>
<evidence type="ECO:0000256" key="1">
    <source>
        <dbReference type="SAM" id="MobiDB-lite"/>
    </source>
</evidence>
<feature type="domain" description="Reverse transcriptase/retrotransposon-derived protein RNase H-like" evidence="2">
    <location>
        <begin position="2"/>
        <end position="53"/>
    </location>
</feature>
<proteinExistence type="predicted"/>